<dbReference type="Proteomes" id="UP000443153">
    <property type="component" value="Unassembled WGS sequence"/>
</dbReference>
<proteinExistence type="predicted"/>
<evidence type="ECO:0000256" key="1">
    <source>
        <dbReference type="SAM" id="Phobius"/>
    </source>
</evidence>
<dbReference type="RefSeq" id="WP_154365435.1">
    <property type="nucleotide sequence ID" value="NZ_WKJH01000004.1"/>
</dbReference>
<dbReference type="Gene3D" id="3.40.250.10">
    <property type="entry name" value="Rhodanese-like domain"/>
    <property type="match status" value="1"/>
</dbReference>
<dbReference type="Pfam" id="PF00581">
    <property type="entry name" value="Rhodanese"/>
    <property type="match status" value="1"/>
</dbReference>
<dbReference type="PROSITE" id="PS50206">
    <property type="entry name" value="RHODANESE_3"/>
    <property type="match status" value="1"/>
</dbReference>
<dbReference type="EMBL" id="WKJH01000004">
    <property type="protein sequence ID" value="MRX64020.1"/>
    <property type="molecule type" value="Genomic_DNA"/>
</dbReference>
<dbReference type="InterPro" id="IPR036873">
    <property type="entry name" value="Rhodanese-like_dom_sf"/>
</dbReference>
<dbReference type="CDD" id="cd00158">
    <property type="entry name" value="RHOD"/>
    <property type="match status" value="1"/>
</dbReference>
<accession>A0A6I2MNF7</accession>
<evidence type="ECO:0000313" key="4">
    <source>
        <dbReference type="Proteomes" id="UP000443153"/>
    </source>
</evidence>
<dbReference type="SUPFAM" id="SSF52821">
    <property type="entry name" value="Rhodanese/Cell cycle control phosphatase"/>
    <property type="match status" value="1"/>
</dbReference>
<dbReference type="PANTHER" id="PTHR44086:SF10">
    <property type="entry name" value="THIOSULFATE SULFURTRANSFERASE_RHODANESE-LIKE DOMAIN-CONTAINING PROTEIN 3"/>
    <property type="match status" value="1"/>
</dbReference>
<keyword evidence="4" id="KW-1185">Reference proteome</keyword>
<dbReference type="GO" id="GO:0004792">
    <property type="term" value="F:thiosulfate-cyanide sulfurtransferase activity"/>
    <property type="evidence" value="ECO:0007669"/>
    <property type="project" value="TreeGrafter"/>
</dbReference>
<protein>
    <recommendedName>
        <fullName evidence="2">Rhodanese domain-containing protein</fullName>
    </recommendedName>
</protein>
<keyword evidence="1" id="KW-0812">Transmembrane</keyword>
<reference evidence="3 4" key="1">
    <citation type="submission" date="2019-11" db="EMBL/GenBank/DDBJ databases">
        <title>Maribacter lutea sp. nov., a marine bacterium isolated from intertidal sand.</title>
        <authorList>
            <person name="Liu A."/>
        </authorList>
    </citation>
    <scope>NUCLEOTIDE SEQUENCE [LARGE SCALE GENOMIC DNA]</scope>
    <source>
        <strain evidence="3 4">RZ05</strain>
    </source>
</reference>
<dbReference type="SMART" id="SM00450">
    <property type="entry name" value="RHOD"/>
    <property type="match status" value="1"/>
</dbReference>
<dbReference type="OrthoDB" id="1178009at2"/>
<dbReference type="InterPro" id="IPR001763">
    <property type="entry name" value="Rhodanese-like_dom"/>
</dbReference>
<feature type="transmembrane region" description="Helical" evidence="1">
    <location>
        <begin position="14"/>
        <end position="31"/>
    </location>
</feature>
<comment type="caution">
    <text evidence="3">The sequence shown here is derived from an EMBL/GenBank/DDBJ whole genome shotgun (WGS) entry which is preliminary data.</text>
</comment>
<evidence type="ECO:0000313" key="3">
    <source>
        <dbReference type="EMBL" id="MRX64020.1"/>
    </source>
</evidence>
<dbReference type="AlphaFoldDB" id="A0A6I2MNF7"/>
<keyword evidence="1" id="KW-1133">Transmembrane helix</keyword>
<sequence>MINRNLAKILAKRYIILASLLFIAALGLVLLPEYKKNEHVTAEDLLAKVVNPERYITSDVLADKIVTKDPSILLIDLRTPKEYEAYTLQGAMNIPFDKILEPDFEGYLNQDQYDIVLFSNGNFKADQAWLLLTRKNYKNLHVLNGGINGWYNTILNPPKPTENMPNEAFERYNFRMAAASYFGVGNNTGESAVADEPEARKVVIPVMKKKKRKPEGGC</sequence>
<feature type="domain" description="Rhodanese" evidence="2">
    <location>
        <begin position="68"/>
        <end position="159"/>
    </location>
</feature>
<evidence type="ECO:0000259" key="2">
    <source>
        <dbReference type="PROSITE" id="PS50206"/>
    </source>
</evidence>
<organism evidence="3 4">
    <name type="scientific">Maribacter luteus</name>
    <dbReference type="NCBI Taxonomy" id="2594478"/>
    <lineage>
        <taxon>Bacteria</taxon>
        <taxon>Pseudomonadati</taxon>
        <taxon>Bacteroidota</taxon>
        <taxon>Flavobacteriia</taxon>
        <taxon>Flavobacteriales</taxon>
        <taxon>Flavobacteriaceae</taxon>
        <taxon>Maribacter</taxon>
    </lineage>
</organism>
<name>A0A6I2MNF7_9FLAO</name>
<keyword evidence="1" id="KW-0472">Membrane</keyword>
<gene>
    <name evidence="3" type="ORF">GJ691_07540</name>
</gene>
<dbReference type="PANTHER" id="PTHR44086">
    <property type="entry name" value="THIOSULFATE SULFURTRANSFERASE RDL2, MITOCHONDRIAL-RELATED"/>
    <property type="match status" value="1"/>
</dbReference>